<dbReference type="SUPFAM" id="SSF53244">
    <property type="entry name" value="MurD-like peptide ligases, peptide-binding domain"/>
    <property type="match status" value="1"/>
</dbReference>
<dbReference type="Pfam" id="PF08245">
    <property type="entry name" value="Mur_ligase_M"/>
    <property type="match status" value="1"/>
</dbReference>
<keyword evidence="5" id="KW-0067">ATP-binding</keyword>
<dbReference type="OrthoDB" id="2020781at2759"/>
<dbReference type="PANTHER" id="PTHR43024">
    <property type="entry name" value="UDP-N-ACETYLMURAMOYL-TRIPEPTIDE--D-ALANYL-D-ALANINE LIGASE"/>
    <property type="match status" value="1"/>
</dbReference>
<evidence type="ECO:0000313" key="14">
    <source>
        <dbReference type="Proteomes" id="UP000652761"/>
    </source>
</evidence>
<dbReference type="Pfam" id="PF02875">
    <property type="entry name" value="Mur_ligase_C"/>
    <property type="match status" value="1"/>
</dbReference>
<keyword evidence="9" id="KW-0961">Cell wall biogenesis/degradation</keyword>
<gene>
    <name evidence="13" type="ORF">Taro_004537</name>
</gene>
<dbReference type="InterPro" id="IPR051046">
    <property type="entry name" value="MurCDEF_CellWall_CoF430Synth"/>
</dbReference>
<evidence type="ECO:0000256" key="9">
    <source>
        <dbReference type="ARBA" id="ARBA00023316"/>
    </source>
</evidence>
<evidence type="ECO:0000256" key="2">
    <source>
        <dbReference type="ARBA" id="ARBA00022598"/>
    </source>
</evidence>
<dbReference type="SUPFAM" id="SSF53623">
    <property type="entry name" value="MurD-like peptide ligases, catalytic domain"/>
    <property type="match status" value="1"/>
</dbReference>
<dbReference type="PANTHER" id="PTHR43024:SF1">
    <property type="entry name" value="UDP-N-ACETYLMURAMOYL-TRIPEPTIDE--D-ALANYL-D-ALANINE LIGASE"/>
    <property type="match status" value="1"/>
</dbReference>
<dbReference type="NCBIfam" id="TIGR01143">
    <property type="entry name" value="murF"/>
    <property type="match status" value="1"/>
</dbReference>
<dbReference type="SUPFAM" id="SSF63418">
    <property type="entry name" value="MurE/MurF N-terminal domain"/>
    <property type="match status" value="1"/>
</dbReference>
<proteinExistence type="inferred from homology"/>
<keyword evidence="6" id="KW-0133">Cell shape</keyword>
<dbReference type="Gene3D" id="3.90.190.20">
    <property type="entry name" value="Mur ligase, C-terminal domain"/>
    <property type="match status" value="1"/>
</dbReference>
<dbReference type="GO" id="GO:0047480">
    <property type="term" value="F:UDP-N-acetylmuramoyl-tripeptide-D-alanyl-D-alanine ligase activity"/>
    <property type="evidence" value="ECO:0007669"/>
    <property type="project" value="InterPro"/>
</dbReference>
<protein>
    <recommendedName>
        <fullName evidence="10">UDP-MurNAc-pentapeptide synthetase</fullName>
    </recommendedName>
</protein>
<feature type="domain" description="Mur ligase central" evidence="12">
    <location>
        <begin position="146"/>
        <end position="348"/>
    </location>
</feature>
<evidence type="ECO:0000259" key="12">
    <source>
        <dbReference type="Pfam" id="PF08245"/>
    </source>
</evidence>
<evidence type="ECO:0000256" key="10">
    <source>
        <dbReference type="ARBA" id="ARBA00031461"/>
    </source>
</evidence>
<evidence type="ECO:0000256" key="7">
    <source>
        <dbReference type="ARBA" id="ARBA00022984"/>
    </source>
</evidence>
<evidence type="ECO:0000259" key="11">
    <source>
        <dbReference type="Pfam" id="PF02875"/>
    </source>
</evidence>
<keyword evidence="1" id="KW-0963">Cytoplasm</keyword>
<evidence type="ECO:0000256" key="5">
    <source>
        <dbReference type="ARBA" id="ARBA00022840"/>
    </source>
</evidence>
<dbReference type="Gene3D" id="3.40.1190.10">
    <property type="entry name" value="Mur-like, catalytic domain"/>
    <property type="match status" value="1"/>
</dbReference>
<keyword evidence="8" id="KW-0131">Cell cycle</keyword>
<keyword evidence="2" id="KW-0436">Ligase</keyword>
<evidence type="ECO:0000313" key="13">
    <source>
        <dbReference type="EMBL" id="MQL72197.1"/>
    </source>
</evidence>
<keyword evidence="7" id="KW-0573">Peptidoglycan synthesis</keyword>
<dbReference type="EMBL" id="NMUH01000123">
    <property type="protein sequence ID" value="MQL72197.1"/>
    <property type="molecule type" value="Genomic_DNA"/>
</dbReference>
<keyword evidence="3" id="KW-0132">Cell division</keyword>
<evidence type="ECO:0000256" key="6">
    <source>
        <dbReference type="ARBA" id="ARBA00022960"/>
    </source>
</evidence>
<dbReference type="InterPro" id="IPR013221">
    <property type="entry name" value="Mur_ligase_cen"/>
</dbReference>
<keyword evidence="14" id="KW-1185">Reference proteome</keyword>
<name>A0A843TQB3_COLES</name>
<dbReference type="InterPro" id="IPR035911">
    <property type="entry name" value="MurE/MurF_N"/>
</dbReference>
<dbReference type="InterPro" id="IPR005863">
    <property type="entry name" value="UDP-N-AcMur_synth"/>
</dbReference>
<evidence type="ECO:0000256" key="4">
    <source>
        <dbReference type="ARBA" id="ARBA00022741"/>
    </source>
</evidence>
<keyword evidence="4" id="KW-0547">Nucleotide-binding</keyword>
<organism evidence="13 14">
    <name type="scientific">Colocasia esculenta</name>
    <name type="common">Wild taro</name>
    <name type="synonym">Arum esculentum</name>
    <dbReference type="NCBI Taxonomy" id="4460"/>
    <lineage>
        <taxon>Eukaryota</taxon>
        <taxon>Viridiplantae</taxon>
        <taxon>Streptophyta</taxon>
        <taxon>Embryophyta</taxon>
        <taxon>Tracheophyta</taxon>
        <taxon>Spermatophyta</taxon>
        <taxon>Magnoliopsida</taxon>
        <taxon>Liliopsida</taxon>
        <taxon>Araceae</taxon>
        <taxon>Aroideae</taxon>
        <taxon>Colocasieae</taxon>
        <taxon>Colocasia</taxon>
    </lineage>
</organism>
<accession>A0A843TQB3</accession>
<evidence type="ECO:0000256" key="3">
    <source>
        <dbReference type="ARBA" id="ARBA00022618"/>
    </source>
</evidence>
<dbReference type="Proteomes" id="UP000652761">
    <property type="component" value="Unassembled WGS sequence"/>
</dbReference>
<dbReference type="InterPro" id="IPR036615">
    <property type="entry name" value="Mur_ligase_C_dom_sf"/>
</dbReference>
<dbReference type="Gene3D" id="3.40.1390.10">
    <property type="entry name" value="MurE/MurF, N-terminal domain"/>
    <property type="match status" value="1"/>
</dbReference>
<dbReference type="GO" id="GO:0071555">
    <property type="term" value="P:cell wall organization"/>
    <property type="evidence" value="ECO:0007669"/>
    <property type="project" value="UniProtKB-KW"/>
</dbReference>
<sequence>MLAAPAAGRPCFPTASPFTFSHRGPKPRRLSAASSSHGGVRYWSAEEIASAAGGEVVAWGPPGPISHDTRTLQPGQWFLAIAGENFDGHDFVGRDLEEAGCVGVLGNRVGAGWRKGFVRVEGDTLVALERMAGHARSGHRGGVVAVTGSAGKTTTTAMAARALQGLGRVYKTPGNWNNRIGVALTLAGLPEDADVAVVELGTRGKGRLQYLARLVRPTVRVVLKVGFSHTEFLGSLQGVAEAKGELLSEASPGDICVLNADDPLVMGIPTPPCVEKVTFGQTSGCDVRLVHAETADGGRAVRIILENTISMQNQKIHQPGNINEMVEFKIQIPGVHNAMNACAAAAIAISLGVSLKQVGDSLSRFSPVSMRCQTELTESGIRIIDDTYNANPNSMTAAINTLKSVDSAGKKVIILADMYELGALEVEAHEAILNLCCSSCFDLVAVGGPRFTAAAENLNLSWKNHFICELDPQTLALKVAEMLSAGDLVLVKGARQMEMERVVDAIKVRSQQQTDITLMKPT</sequence>
<dbReference type="HAMAP" id="MF_02019">
    <property type="entry name" value="MurF"/>
    <property type="match status" value="1"/>
</dbReference>
<dbReference type="InterPro" id="IPR004101">
    <property type="entry name" value="Mur_ligase_C"/>
</dbReference>
<reference evidence="13" key="1">
    <citation type="submission" date="2017-07" db="EMBL/GenBank/DDBJ databases">
        <title>Taro Niue Genome Assembly and Annotation.</title>
        <authorList>
            <person name="Atibalentja N."/>
            <person name="Keating K."/>
            <person name="Fields C.J."/>
        </authorList>
    </citation>
    <scope>NUCLEOTIDE SEQUENCE</scope>
    <source>
        <strain evidence="13">Niue_2</strain>
        <tissue evidence="13">Leaf</tissue>
    </source>
</reference>
<dbReference type="GO" id="GO:0051301">
    <property type="term" value="P:cell division"/>
    <property type="evidence" value="ECO:0007669"/>
    <property type="project" value="UniProtKB-KW"/>
</dbReference>
<dbReference type="AlphaFoldDB" id="A0A843TQB3"/>
<evidence type="ECO:0000256" key="8">
    <source>
        <dbReference type="ARBA" id="ARBA00023306"/>
    </source>
</evidence>
<evidence type="ECO:0000256" key="1">
    <source>
        <dbReference type="ARBA" id="ARBA00022490"/>
    </source>
</evidence>
<dbReference type="InterPro" id="IPR036565">
    <property type="entry name" value="Mur-like_cat_sf"/>
</dbReference>
<feature type="domain" description="Mur ligase C-terminal" evidence="11">
    <location>
        <begin position="371"/>
        <end position="495"/>
    </location>
</feature>
<dbReference type="GO" id="GO:0005524">
    <property type="term" value="F:ATP binding"/>
    <property type="evidence" value="ECO:0007669"/>
    <property type="project" value="UniProtKB-KW"/>
</dbReference>
<comment type="caution">
    <text evidence="13">The sequence shown here is derived from an EMBL/GenBank/DDBJ whole genome shotgun (WGS) entry which is preliminary data.</text>
</comment>
<dbReference type="GO" id="GO:0008360">
    <property type="term" value="P:regulation of cell shape"/>
    <property type="evidence" value="ECO:0007669"/>
    <property type="project" value="UniProtKB-KW"/>
</dbReference>